<organism evidence="2 3">
    <name type="scientific">Romboutsia faecis</name>
    <dbReference type="NCBI Taxonomy" id="2764597"/>
    <lineage>
        <taxon>Bacteria</taxon>
        <taxon>Bacillati</taxon>
        <taxon>Bacillota</taxon>
        <taxon>Clostridia</taxon>
        <taxon>Peptostreptococcales</taxon>
        <taxon>Peptostreptococcaceae</taxon>
        <taxon>Romboutsia</taxon>
    </lineage>
</organism>
<dbReference type="PANTHER" id="PTHR43236">
    <property type="entry name" value="ANTITOXIN HIGA1"/>
    <property type="match status" value="1"/>
</dbReference>
<evidence type="ECO:0000313" key="2">
    <source>
        <dbReference type="EMBL" id="MBC5996349.1"/>
    </source>
</evidence>
<dbReference type="InterPro" id="IPR010359">
    <property type="entry name" value="IrrE_HExxH"/>
</dbReference>
<proteinExistence type="predicted"/>
<dbReference type="PANTHER" id="PTHR43236:SF1">
    <property type="entry name" value="BLL7220 PROTEIN"/>
    <property type="match status" value="1"/>
</dbReference>
<protein>
    <submittedName>
        <fullName evidence="2">ImmA/IrrE family metallo-endopeptidase</fullName>
    </submittedName>
</protein>
<dbReference type="InterPro" id="IPR052345">
    <property type="entry name" value="Rad_response_metalloprotease"/>
</dbReference>
<evidence type="ECO:0000259" key="1">
    <source>
        <dbReference type="Pfam" id="PF06114"/>
    </source>
</evidence>
<comment type="caution">
    <text evidence="2">The sequence shown here is derived from an EMBL/GenBank/DDBJ whole genome shotgun (WGS) entry which is preliminary data.</text>
</comment>
<dbReference type="RefSeq" id="WP_153972022.1">
    <property type="nucleotide sequence ID" value="NZ_JACRWE010000002.1"/>
</dbReference>
<keyword evidence="3" id="KW-1185">Reference proteome</keyword>
<evidence type="ECO:0000313" key="3">
    <source>
        <dbReference type="Proteomes" id="UP000609849"/>
    </source>
</evidence>
<accession>A0ABR7JN39</accession>
<feature type="domain" description="IrrE N-terminal-like" evidence="1">
    <location>
        <begin position="25"/>
        <end position="143"/>
    </location>
</feature>
<name>A0ABR7JN39_9FIRM</name>
<dbReference type="EMBL" id="JACRWE010000002">
    <property type="protein sequence ID" value="MBC5996349.1"/>
    <property type="molecule type" value="Genomic_DNA"/>
</dbReference>
<dbReference type="Gene3D" id="1.10.10.2910">
    <property type="match status" value="1"/>
</dbReference>
<sequence length="146" mass="16843">MSFSIPKIVSSLIKKYKTRDPYSLAQYLDIEIIEHDLSNAYGMYRLIKRNKFIFINNNLDNATKKFVLAHELGHAVLHRTSPGFYFKNHTMINTSIYEKEANTFAAELIISDDDFKEALYCGYTIPQLASTLNVTEDLIKLKLDNL</sequence>
<dbReference type="Proteomes" id="UP000609849">
    <property type="component" value="Unassembled WGS sequence"/>
</dbReference>
<dbReference type="Pfam" id="PF06114">
    <property type="entry name" value="Peptidase_M78"/>
    <property type="match status" value="1"/>
</dbReference>
<reference evidence="2 3" key="1">
    <citation type="submission" date="2020-08" db="EMBL/GenBank/DDBJ databases">
        <authorList>
            <person name="Liu C."/>
            <person name="Sun Q."/>
        </authorList>
    </citation>
    <scope>NUCLEOTIDE SEQUENCE [LARGE SCALE GENOMIC DNA]</scope>
    <source>
        <strain evidence="2 3">NSJ-18</strain>
    </source>
</reference>
<gene>
    <name evidence="2" type="ORF">H8923_06205</name>
</gene>